<keyword evidence="6" id="KW-1185">Reference proteome</keyword>
<dbReference type="Pfam" id="PF08665">
    <property type="entry name" value="PglZ"/>
    <property type="match status" value="1"/>
</dbReference>
<organism evidence="5 6">
    <name type="scientific">Nocardioides malaquae</name>
    <dbReference type="NCBI Taxonomy" id="2773426"/>
    <lineage>
        <taxon>Bacteria</taxon>
        <taxon>Bacillati</taxon>
        <taxon>Actinomycetota</taxon>
        <taxon>Actinomycetes</taxon>
        <taxon>Propionibacteriales</taxon>
        <taxon>Nocardioidaceae</taxon>
        <taxon>Nocardioides</taxon>
    </lineage>
</organism>
<comment type="caution">
    <text evidence="5">The sequence shown here is derived from an EMBL/GenBank/DDBJ whole genome shotgun (WGS) entry which is preliminary data.</text>
</comment>
<feature type="compositionally biased region" description="Low complexity" evidence="1">
    <location>
        <begin position="756"/>
        <end position="774"/>
    </location>
</feature>
<dbReference type="Pfam" id="PF25862">
    <property type="entry name" value="PglZ_1st"/>
    <property type="match status" value="1"/>
</dbReference>
<evidence type="ECO:0000259" key="3">
    <source>
        <dbReference type="Pfam" id="PF25862"/>
    </source>
</evidence>
<evidence type="ECO:0000313" key="5">
    <source>
        <dbReference type="EMBL" id="MBE7325179.1"/>
    </source>
</evidence>
<dbReference type="RefSeq" id="WP_193638513.1">
    <property type="nucleotide sequence ID" value="NZ_JADCSA010000010.1"/>
</dbReference>
<feature type="compositionally biased region" description="Basic and acidic residues" evidence="1">
    <location>
        <begin position="649"/>
        <end position="660"/>
    </location>
</feature>
<evidence type="ECO:0000256" key="1">
    <source>
        <dbReference type="SAM" id="MobiDB-lite"/>
    </source>
</evidence>
<accession>A0ABR9RUD5</accession>
<evidence type="ECO:0000259" key="4">
    <source>
        <dbReference type="Pfam" id="PF25863"/>
    </source>
</evidence>
<proteinExistence type="predicted"/>
<reference evidence="5 6" key="1">
    <citation type="submission" date="2020-10" db="EMBL/GenBank/DDBJ databases">
        <title>Nocardioides sp. isolated from sludge.</title>
        <authorList>
            <person name="Zhang X."/>
        </authorList>
    </citation>
    <scope>NUCLEOTIDE SEQUENCE [LARGE SCALE GENOMIC DNA]</scope>
    <source>
        <strain evidence="5 6">Y6</strain>
    </source>
</reference>
<feature type="domain" description="Alkaline phosphatase-like protein PglZ second" evidence="2">
    <location>
        <begin position="187"/>
        <end position="323"/>
    </location>
</feature>
<dbReference type="EMBL" id="JADCSA010000010">
    <property type="protein sequence ID" value="MBE7325179.1"/>
    <property type="molecule type" value="Genomic_DNA"/>
</dbReference>
<dbReference type="InterPro" id="IPR058880">
    <property type="entry name" value="PglZ_N"/>
</dbReference>
<evidence type="ECO:0000313" key="6">
    <source>
        <dbReference type="Proteomes" id="UP000756387"/>
    </source>
</evidence>
<feature type="region of interest" description="Disordered" evidence="1">
    <location>
        <begin position="646"/>
        <end position="666"/>
    </location>
</feature>
<feature type="domain" description="Alkaline phosphatase-like protein PglZ N-terminal" evidence="3">
    <location>
        <begin position="20"/>
        <end position="107"/>
    </location>
</feature>
<dbReference type="InterPro" id="IPR058881">
    <property type="entry name" value="PglZ_2nd"/>
</dbReference>
<name>A0ABR9RUD5_9ACTN</name>
<dbReference type="Pfam" id="PF25861">
    <property type="entry name" value="PglZ_2nd"/>
    <property type="match status" value="1"/>
</dbReference>
<feature type="domain" description="Alkaline phosphatase-like protein PglZ C-terminal" evidence="4">
    <location>
        <begin position="800"/>
        <end position="900"/>
    </location>
</feature>
<protein>
    <submittedName>
        <fullName evidence="5">BREX-2 system phosphatase PglZ</fullName>
    </submittedName>
</protein>
<dbReference type="Proteomes" id="UP000756387">
    <property type="component" value="Unassembled WGS sequence"/>
</dbReference>
<dbReference type="InterPro" id="IPR047992">
    <property type="entry name" value="BREX_PglZ"/>
</dbReference>
<gene>
    <name evidence="5" type="primary">pglZ</name>
    <name evidence="5" type="ORF">IEQ44_10980</name>
</gene>
<evidence type="ECO:0000259" key="2">
    <source>
        <dbReference type="Pfam" id="PF25861"/>
    </source>
</evidence>
<feature type="region of interest" description="Disordered" evidence="1">
    <location>
        <begin position="747"/>
        <end position="774"/>
    </location>
</feature>
<sequence length="901" mass="94977">MITTVAGATAPAEPGYVRQRAKALVRQHDPHARVLILHALPQWSGDPTLTVEDRVVHVRPCASQLAVLDAYAQLPADDYLVVLTDRTTQDLGDAVLLRAWRRRIEMPDLWQAVPALFNATGCSRDLHRVGTWAPAALLSHAPAGGWPPARGVEVTASHALGNLLAHLLGRSLPETPDASLVLTTLDSPAARARWRGVDPALRAELTDWAEAHLGVEVGFALRAGAHPSPVTPLAVGLAMAALWDPAATGMARGQATGILIERHLDGRQLTVEAGARIGAACAAVVRQRLAVNAVQAVEARHTLAQAEAVLADLGWAEGAELSDLLPAGLSARMRALGEALGQGSEAAEQALATVTAHALAQHETPTLAAARMAVRLTRWLETPETTCTTLHDSLHRQVRDGAWVDRAVNAVWNGSDDGVLAQHYAALLARVAARRHARDQVAAQQLAAHAAAPHAVEGSVAVERLLAEVVQPWRLQDGVLLIVLDAMSLAVATEIAESVGELGLVEWVPATGTRMSAIAALPSLTEISRASLLSGALTTGTGPVEKKGFATLFPGAPLFHKDDLRSDAGEQLPASVTAAIDDVAGRPVVGVVLNTIDDTLHKQDVSAMTWTLDRLAPLRALLTAARAAGRTVVLTADHGHVVEQATEARPGDTSRWRTPDSGEVTDGEVLVRGPRVLAPGGEAVLLWDPSVHYGRRHPGYHGGASLAEVTIPVIVLQRLVTAGAQPAGAKGWVPAPPQAPEWWNEPVRQTEPEETVSAPARKASAPKAARPAVVDPSQDALFDVAPAEESDAAPAAASSTGDLVDALLASPAYAGQKARAGRRRPDDTVVATVVRTLLARGHRAHRDTLASEAGIPVHHVEPTLAAVKRLLNVEGYAVLEDDVDRVSVKLDVALLRDQFGI</sequence>
<dbReference type="SUPFAM" id="SSF53649">
    <property type="entry name" value="Alkaline phosphatase-like"/>
    <property type="match status" value="1"/>
</dbReference>
<dbReference type="InterPro" id="IPR017850">
    <property type="entry name" value="Alkaline_phosphatase_core_sf"/>
</dbReference>
<dbReference type="NCBIfam" id="NF033446">
    <property type="entry name" value="BREX_PglZ_2"/>
    <property type="match status" value="1"/>
</dbReference>
<dbReference type="Pfam" id="PF25863">
    <property type="entry name" value="PglZ_C"/>
    <property type="match status" value="1"/>
</dbReference>
<dbReference type="InterPro" id="IPR058882">
    <property type="entry name" value="PglZ_C"/>
</dbReference>